<dbReference type="InterPro" id="IPR006638">
    <property type="entry name" value="Elp3/MiaA/NifB-like_rSAM"/>
</dbReference>
<feature type="binding site" evidence="16 17">
    <location>
        <position position="91"/>
    </location>
    <ligand>
        <name>[2Fe-2S] cluster</name>
        <dbReference type="ChEBI" id="CHEBI:190135"/>
    </ligand>
</feature>
<dbReference type="GO" id="GO:0051539">
    <property type="term" value="F:4 iron, 4 sulfur cluster binding"/>
    <property type="evidence" value="ECO:0007669"/>
    <property type="project" value="UniProtKB-KW"/>
</dbReference>
<feature type="binding site" evidence="16 17">
    <location>
        <position position="51"/>
    </location>
    <ligand>
        <name>[4Fe-4S] cluster</name>
        <dbReference type="ChEBI" id="CHEBI:49883"/>
        <note>4Fe-4S-S-AdoMet</note>
    </ligand>
</feature>
<dbReference type="GO" id="GO:0004076">
    <property type="term" value="F:biotin synthase activity"/>
    <property type="evidence" value="ECO:0007669"/>
    <property type="project" value="UniProtKB-UniRule"/>
</dbReference>
<name>A0A9J6QXR5_9FIRM</name>
<keyword evidence="10 16" id="KW-0093">Biotin biosynthesis</keyword>
<evidence type="ECO:0000256" key="4">
    <source>
        <dbReference type="ARBA" id="ARBA00012236"/>
    </source>
</evidence>
<evidence type="ECO:0000256" key="11">
    <source>
        <dbReference type="ARBA" id="ARBA00023004"/>
    </source>
</evidence>
<dbReference type="Pfam" id="PF06968">
    <property type="entry name" value="BATS"/>
    <property type="match status" value="1"/>
</dbReference>
<dbReference type="CDD" id="cd01335">
    <property type="entry name" value="Radical_SAM"/>
    <property type="match status" value="1"/>
</dbReference>
<comment type="cofactor">
    <cofactor evidence="16">
        <name>[2Fe-2S] cluster</name>
        <dbReference type="ChEBI" id="CHEBI:190135"/>
    </cofactor>
    <text evidence="16">Binds 1 [2Fe-2S] cluster. The cluster is coordinated with 3 cysteines and 1 arginine.</text>
</comment>
<accession>A0A9J6QXR5</accession>
<evidence type="ECO:0000256" key="17">
    <source>
        <dbReference type="PIRSR" id="PIRSR001619-1"/>
    </source>
</evidence>
<keyword evidence="7 16" id="KW-0949">S-adenosyl-L-methionine</keyword>
<dbReference type="FunFam" id="3.20.20.70:FF:000026">
    <property type="entry name" value="Biotin synthase"/>
    <property type="match status" value="1"/>
</dbReference>
<dbReference type="PIRSF" id="PIRSF001619">
    <property type="entry name" value="Biotin_synth"/>
    <property type="match status" value="1"/>
</dbReference>
<dbReference type="InterPro" id="IPR013785">
    <property type="entry name" value="Aldolase_TIM"/>
</dbReference>
<comment type="similarity">
    <text evidence="2 16">Belongs to the radical SAM superfamily. Biotin synthase family.</text>
</comment>
<dbReference type="PANTHER" id="PTHR22976:SF2">
    <property type="entry name" value="BIOTIN SYNTHASE, MITOCHONDRIAL"/>
    <property type="match status" value="1"/>
</dbReference>
<evidence type="ECO:0000313" key="19">
    <source>
        <dbReference type="EMBL" id="MCU7380294.1"/>
    </source>
</evidence>
<dbReference type="RefSeq" id="WP_253021033.1">
    <property type="nucleotide sequence ID" value="NZ_JAOSHN010000009.1"/>
</dbReference>
<comment type="pathway">
    <text evidence="1 16">Cofactor biosynthesis; biotin biosynthesis; biotin from 7,8-diaminononanoate: step 2/2.</text>
</comment>
<comment type="function">
    <text evidence="14 16">Catalyzes the conversion of dethiobiotin (DTB) to biotin by the insertion of a sulfur atom into dethiobiotin via a radical-based mechanism.</text>
</comment>
<keyword evidence="11 16" id="KW-0408">Iron</keyword>
<evidence type="ECO:0000256" key="5">
    <source>
        <dbReference type="ARBA" id="ARBA00022485"/>
    </source>
</evidence>
<evidence type="ECO:0000256" key="13">
    <source>
        <dbReference type="ARBA" id="ARBA00051157"/>
    </source>
</evidence>
<dbReference type="SFLD" id="SFLDG01278">
    <property type="entry name" value="biotin_synthase_like"/>
    <property type="match status" value="1"/>
</dbReference>
<keyword evidence="20" id="KW-1185">Reference proteome</keyword>
<reference evidence="19" key="1">
    <citation type="submission" date="2022-09" db="EMBL/GenBank/DDBJ databases">
        <title>Culturomic study of gut microbiota in children with autism spectrum disorder.</title>
        <authorList>
            <person name="Efimov B.A."/>
            <person name="Chaplin A.V."/>
            <person name="Sokolova S.R."/>
            <person name="Pikina A.P."/>
            <person name="Korzhanova M."/>
            <person name="Belova V."/>
            <person name="Korostin D."/>
        </authorList>
    </citation>
    <scope>NUCLEOTIDE SEQUENCE</scope>
    <source>
        <strain evidence="19">ASD5510</strain>
    </source>
</reference>
<keyword evidence="8 16" id="KW-0001">2Fe-2S</keyword>
<dbReference type="AlphaFoldDB" id="A0A9J6QXR5"/>
<keyword evidence="9 16" id="KW-0479">Metal-binding</keyword>
<evidence type="ECO:0000256" key="2">
    <source>
        <dbReference type="ARBA" id="ARBA00010765"/>
    </source>
</evidence>
<dbReference type="NCBIfam" id="TIGR00433">
    <property type="entry name" value="bioB"/>
    <property type="match status" value="1"/>
</dbReference>
<dbReference type="SUPFAM" id="SSF102114">
    <property type="entry name" value="Radical SAM enzymes"/>
    <property type="match status" value="1"/>
</dbReference>
<dbReference type="SFLD" id="SFLDS00029">
    <property type="entry name" value="Radical_SAM"/>
    <property type="match status" value="1"/>
</dbReference>
<evidence type="ECO:0000256" key="8">
    <source>
        <dbReference type="ARBA" id="ARBA00022714"/>
    </source>
</evidence>
<evidence type="ECO:0000256" key="16">
    <source>
        <dbReference type="HAMAP-Rule" id="MF_01694"/>
    </source>
</evidence>
<keyword evidence="5 16" id="KW-0004">4Fe-4S</keyword>
<feature type="binding site" evidence="16 17">
    <location>
        <position position="54"/>
    </location>
    <ligand>
        <name>[4Fe-4S] cluster</name>
        <dbReference type="ChEBI" id="CHEBI:49883"/>
        <note>4Fe-4S-S-AdoMet</note>
    </ligand>
</feature>
<dbReference type="Gene3D" id="3.20.20.70">
    <property type="entry name" value="Aldolase class I"/>
    <property type="match status" value="1"/>
</dbReference>
<dbReference type="Pfam" id="PF04055">
    <property type="entry name" value="Radical_SAM"/>
    <property type="match status" value="1"/>
</dbReference>
<evidence type="ECO:0000256" key="3">
    <source>
        <dbReference type="ARBA" id="ARBA00011738"/>
    </source>
</evidence>
<dbReference type="SFLD" id="SFLDG01060">
    <property type="entry name" value="BATS_domain_containing"/>
    <property type="match status" value="1"/>
</dbReference>
<feature type="binding site" evidence="16 17">
    <location>
        <position position="253"/>
    </location>
    <ligand>
        <name>[2Fe-2S] cluster</name>
        <dbReference type="ChEBI" id="CHEBI:190135"/>
    </ligand>
</feature>
<dbReference type="HAMAP" id="MF_01694">
    <property type="entry name" value="BioB"/>
    <property type="match status" value="1"/>
</dbReference>
<feature type="binding site" evidence="16 17">
    <location>
        <position position="47"/>
    </location>
    <ligand>
        <name>[4Fe-4S] cluster</name>
        <dbReference type="ChEBI" id="CHEBI:49883"/>
        <note>4Fe-4S-S-AdoMet</note>
    </ligand>
</feature>
<dbReference type="InterPro" id="IPR058240">
    <property type="entry name" value="rSAM_sf"/>
</dbReference>
<dbReference type="Proteomes" id="UP001065549">
    <property type="component" value="Unassembled WGS sequence"/>
</dbReference>
<evidence type="ECO:0000256" key="12">
    <source>
        <dbReference type="ARBA" id="ARBA00023014"/>
    </source>
</evidence>
<dbReference type="PROSITE" id="PS51918">
    <property type="entry name" value="RADICAL_SAM"/>
    <property type="match status" value="1"/>
</dbReference>
<evidence type="ECO:0000256" key="1">
    <source>
        <dbReference type="ARBA" id="ARBA00004942"/>
    </source>
</evidence>
<comment type="cofactor">
    <cofactor evidence="17">
        <name>[2Fe-2S] cluster</name>
        <dbReference type="ChEBI" id="CHEBI:190135"/>
    </cofactor>
    <text evidence="17">Binds 1 [2Fe-2S] cluster. The cluster is coordinated with 3 cysteines and 1 arginine.</text>
</comment>
<comment type="catalytic activity">
    <reaction evidence="13 16">
        <text>(4R,5S)-dethiobiotin + (sulfur carrier)-SH + 2 reduced [2Fe-2S]-[ferredoxin] + 2 S-adenosyl-L-methionine = (sulfur carrier)-H + biotin + 2 5'-deoxyadenosine + 2 L-methionine + 2 oxidized [2Fe-2S]-[ferredoxin]</text>
        <dbReference type="Rhea" id="RHEA:22060"/>
        <dbReference type="Rhea" id="RHEA-COMP:10000"/>
        <dbReference type="Rhea" id="RHEA-COMP:10001"/>
        <dbReference type="Rhea" id="RHEA-COMP:14737"/>
        <dbReference type="Rhea" id="RHEA-COMP:14739"/>
        <dbReference type="ChEBI" id="CHEBI:17319"/>
        <dbReference type="ChEBI" id="CHEBI:29917"/>
        <dbReference type="ChEBI" id="CHEBI:33737"/>
        <dbReference type="ChEBI" id="CHEBI:33738"/>
        <dbReference type="ChEBI" id="CHEBI:57586"/>
        <dbReference type="ChEBI" id="CHEBI:57844"/>
        <dbReference type="ChEBI" id="CHEBI:59789"/>
        <dbReference type="ChEBI" id="CHEBI:64428"/>
        <dbReference type="ChEBI" id="CHEBI:149473"/>
        <dbReference type="EC" id="2.8.1.6"/>
    </reaction>
</comment>
<dbReference type="PANTHER" id="PTHR22976">
    <property type="entry name" value="BIOTIN SYNTHASE"/>
    <property type="match status" value="1"/>
</dbReference>
<evidence type="ECO:0000256" key="6">
    <source>
        <dbReference type="ARBA" id="ARBA00022679"/>
    </source>
</evidence>
<comment type="caution">
    <text evidence="19">The sequence shown here is derived from an EMBL/GenBank/DDBJ whole genome shotgun (WGS) entry which is preliminary data.</text>
</comment>
<comment type="subunit">
    <text evidence="3 16">Homodimer.</text>
</comment>
<dbReference type="GO" id="GO:0051537">
    <property type="term" value="F:2 iron, 2 sulfur cluster binding"/>
    <property type="evidence" value="ECO:0007669"/>
    <property type="project" value="UniProtKB-KW"/>
</dbReference>
<dbReference type="SMART" id="SM00876">
    <property type="entry name" value="BATS"/>
    <property type="match status" value="1"/>
</dbReference>
<gene>
    <name evidence="16 19" type="primary">bioB</name>
    <name evidence="19" type="ORF">OBO34_18350</name>
</gene>
<evidence type="ECO:0000256" key="9">
    <source>
        <dbReference type="ARBA" id="ARBA00022723"/>
    </source>
</evidence>
<evidence type="ECO:0000256" key="14">
    <source>
        <dbReference type="ARBA" id="ARBA00057568"/>
    </source>
</evidence>
<protein>
    <recommendedName>
        <fullName evidence="15 16">Biotin synthase</fullName>
        <ecNumber evidence="4 16">2.8.1.6</ecNumber>
    </recommendedName>
</protein>
<sequence>MINKEELIKLAERPFKKLCEEADRLRFEMCGTEFDLCSIVNGKSGRCSEDCKYCAQSMYYQTEIPEYPLMDEEAICSEAAYNQEKGVARFSVVTSGKRLSDIEIEQLCRTYRKIAAEKKISPCASHGLLTEDQFKKLKEAGVVRYHNNLEASERFFSKICTTHTQKDKREALRRAKKAGLSICSGGIIGMGETMEDRIDLALELRDLGVNSVPLNILNPIPGTPLAAQKPLSNEEVCRTVALFRFALPKASIRLAGGRGLLPDKGRMAFRSGANAAISGDMLTTAGISINHDLEMIEELGYKVVKCND</sequence>
<feature type="binding site" evidence="16 17">
    <location>
        <position position="123"/>
    </location>
    <ligand>
        <name>[2Fe-2S] cluster</name>
        <dbReference type="ChEBI" id="CHEBI:190135"/>
    </ligand>
</feature>
<comment type="cofactor">
    <cofactor evidence="16 17">
        <name>[4Fe-4S] cluster</name>
        <dbReference type="ChEBI" id="CHEBI:49883"/>
    </cofactor>
    <text evidence="16 17">Binds 1 [4Fe-4S] cluster. The cluster is coordinated with 3 cysteines and an exchangeable S-adenosyl-L-methionine.</text>
</comment>
<keyword evidence="12 16" id="KW-0411">Iron-sulfur</keyword>
<dbReference type="GO" id="GO:0009102">
    <property type="term" value="P:biotin biosynthetic process"/>
    <property type="evidence" value="ECO:0007669"/>
    <property type="project" value="UniProtKB-UniRule"/>
</dbReference>
<dbReference type="InterPro" id="IPR002684">
    <property type="entry name" value="Biotin_synth/BioAB"/>
</dbReference>
<evidence type="ECO:0000259" key="18">
    <source>
        <dbReference type="PROSITE" id="PS51918"/>
    </source>
</evidence>
<dbReference type="InterPro" id="IPR010722">
    <property type="entry name" value="BATS_dom"/>
</dbReference>
<keyword evidence="6 16" id="KW-0808">Transferase</keyword>
<dbReference type="EC" id="2.8.1.6" evidence="4 16"/>
<feature type="domain" description="Radical SAM core" evidence="18">
    <location>
        <begin position="29"/>
        <end position="258"/>
    </location>
</feature>
<dbReference type="GO" id="GO:0005506">
    <property type="term" value="F:iron ion binding"/>
    <property type="evidence" value="ECO:0007669"/>
    <property type="project" value="UniProtKB-UniRule"/>
</dbReference>
<dbReference type="InterPro" id="IPR024177">
    <property type="entry name" value="Biotin_synthase"/>
</dbReference>
<evidence type="ECO:0000256" key="15">
    <source>
        <dbReference type="ARBA" id="ARBA00070199"/>
    </source>
</evidence>
<evidence type="ECO:0000313" key="20">
    <source>
        <dbReference type="Proteomes" id="UP001065549"/>
    </source>
</evidence>
<feature type="binding site" evidence="16 17">
    <location>
        <position position="183"/>
    </location>
    <ligand>
        <name>[2Fe-2S] cluster</name>
        <dbReference type="ChEBI" id="CHEBI:190135"/>
    </ligand>
</feature>
<evidence type="ECO:0000256" key="7">
    <source>
        <dbReference type="ARBA" id="ARBA00022691"/>
    </source>
</evidence>
<evidence type="ECO:0000256" key="10">
    <source>
        <dbReference type="ARBA" id="ARBA00022756"/>
    </source>
</evidence>
<dbReference type="SMART" id="SM00729">
    <property type="entry name" value="Elp3"/>
    <property type="match status" value="1"/>
</dbReference>
<proteinExistence type="inferred from homology"/>
<dbReference type="EMBL" id="JAOSHN010000009">
    <property type="protein sequence ID" value="MCU7380294.1"/>
    <property type="molecule type" value="Genomic_DNA"/>
</dbReference>
<dbReference type="InterPro" id="IPR007197">
    <property type="entry name" value="rSAM"/>
</dbReference>
<organism evidence="19 20">
    <name type="scientific">Hominibacterium faecale</name>
    <dbReference type="NCBI Taxonomy" id="2839743"/>
    <lineage>
        <taxon>Bacteria</taxon>
        <taxon>Bacillati</taxon>
        <taxon>Bacillota</taxon>
        <taxon>Clostridia</taxon>
        <taxon>Peptostreptococcales</taxon>
        <taxon>Anaerovoracaceae</taxon>
        <taxon>Hominibacterium</taxon>
    </lineage>
</organism>